<organism evidence="1 2">
    <name type="scientific">Ceratodon purpureus</name>
    <name type="common">Fire moss</name>
    <name type="synonym">Dicranum purpureum</name>
    <dbReference type="NCBI Taxonomy" id="3225"/>
    <lineage>
        <taxon>Eukaryota</taxon>
        <taxon>Viridiplantae</taxon>
        <taxon>Streptophyta</taxon>
        <taxon>Embryophyta</taxon>
        <taxon>Bryophyta</taxon>
        <taxon>Bryophytina</taxon>
        <taxon>Bryopsida</taxon>
        <taxon>Dicranidae</taxon>
        <taxon>Pseudoditrichales</taxon>
        <taxon>Ditrichaceae</taxon>
        <taxon>Ceratodon</taxon>
    </lineage>
</organism>
<protein>
    <submittedName>
        <fullName evidence="1">Uncharacterized protein</fullName>
    </submittedName>
</protein>
<proteinExistence type="predicted"/>
<evidence type="ECO:0000313" key="2">
    <source>
        <dbReference type="Proteomes" id="UP000822688"/>
    </source>
</evidence>
<sequence>MGQLLHLSYKRIVIFDPHVFLTYTLSTEPNPEESKPNIPNIFLCQNGVDLSTMNSATFSCAMIWTPDALVLSCRSLPLTHLRLIMKADYLLINWAAKSGSEH</sequence>
<reference evidence="1" key="1">
    <citation type="submission" date="2020-06" db="EMBL/GenBank/DDBJ databases">
        <title>WGS assembly of Ceratodon purpureus strain R40.</title>
        <authorList>
            <person name="Carey S.B."/>
            <person name="Jenkins J."/>
            <person name="Shu S."/>
            <person name="Lovell J.T."/>
            <person name="Sreedasyam A."/>
            <person name="Maumus F."/>
            <person name="Tiley G.P."/>
            <person name="Fernandez-Pozo N."/>
            <person name="Barry K."/>
            <person name="Chen C."/>
            <person name="Wang M."/>
            <person name="Lipzen A."/>
            <person name="Daum C."/>
            <person name="Saski C.A."/>
            <person name="Payton A.C."/>
            <person name="Mcbreen J.C."/>
            <person name="Conrad R.E."/>
            <person name="Kollar L.M."/>
            <person name="Olsson S."/>
            <person name="Huttunen S."/>
            <person name="Landis J.B."/>
            <person name="Wickett N.J."/>
            <person name="Johnson M.G."/>
            <person name="Rensing S.A."/>
            <person name="Grimwood J."/>
            <person name="Schmutz J."/>
            <person name="Mcdaniel S.F."/>
        </authorList>
    </citation>
    <scope>NUCLEOTIDE SEQUENCE</scope>
    <source>
        <strain evidence="1">R40</strain>
    </source>
</reference>
<comment type="caution">
    <text evidence="1">The sequence shown here is derived from an EMBL/GenBank/DDBJ whole genome shotgun (WGS) entry which is preliminary data.</text>
</comment>
<dbReference type="Proteomes" id="UP000822688">
    <property type="component" value="Chromosome 2"/>
</dbReference>
<dbReference type="AlphaFoldDB" id="A0A8T0IS84"/>
<name>A0A8T0IS84_CERPU</name>
<keyword evidence="2" id="KW-1185">Reference proteome</keyword>
<dbReference type="EMBL" id="CM026422">
    <property type="protein sequence ID" value="KAG0585528.1"/>
    <property type="molecule type" value="Genomic_DNA"/>
</dbReference>
<accession>A0A8T0IS84</accession>
<evidence type="ECO:0000313" key="1">
    <source>
        <dbReference type="EMBL" id="KAG0585528.1"/>
    </source>
</evidence>
<gene>
    <name evidence="1" type="ORF">KC19_2G018700</name>
</gene>